<comment type="caution">
    <text evidence="2">The sequence shown here is derived from an EMBL/GenBank/DDBJ whole genome shotgun (WGS) entry which is preliminary data.</text>
</comment>
<protein>
    <recommendedName>
        <fullName evidence="1">ImpA N-terminal domain-containing protein</fullName>
    </recommendedName>
</protein>
<organism evidence="2 3">
    <name type="scientific">Erwinia psidii</name>
    <dbReference type="NCBI Taxonomy" id="69224"/>
    <lineage>
        <taxon>Bacteria</taxon>
        <taxon>Pseudomonadati</taxon>
        <taxon>Pseudomonadota</taxon>
        <taxon>Gammaproteobacteria</taxon>
        <taxon>Enterobacterales</taxon>
        <taxon>Erwiniaceae</taxon>
        <taxon>Erwinia</taxon>
    </lineage>
</organism>
<gene>
    <name evidence="2" type="ORF">EB241_07300</name>
</gene>
<evidence type="ECO:0000259" key="1">
    <source>
        <dbReference type="Pfam" id="PF06812"/>
    </source>
</evidence>
<sequence length="353" mass="39318">MAEVSTDQLSSYYQHLCGKISEEYSCGENLEYDAGFIMLQSRLQPRLDVEYGSFVEAAEPVNWAEIERECLSMLQRSKDIRLIVVLIRCRIRQIGIAALHEGLEALRHLLIVFPEDLHPQLLDEGEFDPLMRANALSELEDANGLLSDIRNQMLPKAAGLQITIKDFEKANASPREEGALPESIISALLHEWDEREDKTIYSLCEAGLSLKAIKDLLGDSLGHDTPDFSRLGPLLDLFGNATSQRITLTESLLPERNPSETDTSADILTDTVTLPEEELIVNSARPAVAKGITTRSDALLKLREIRTWFTKMEPSSPVIPLLAFAESTVGKSFSALLKILPADMIDKMNPDKE</sequence>
<dbReference type="EMBL" id="RHHM01000004">
    <property type="protein sequence ID" value="RQM39057.1"/>
    <property type="molecule type" value="Genomic_DNA"/>
</dbReference>
<keyword evidence="3" id="KW-1185">Reference proteome</keyword>
<reference evidence="2 3" key="1">
    <citation type="submission" date="2018-10" db="EMBL/GenBank/DDBJ databases">
        <title>Draft genome sequence for the type isolate of Erwinia psidii, agent causal of bacterial blight in guava (Psidium guajava) and wilt and die-back of Eucalyptus spp.</title>
        <authorList>
            <person name="Hermenegildo P.S."/>
            <person name="Santos S.A."/>
            <person name="Guimaraes L.M.S."/>
            <person name="Vidigal P.M.P."/>
            <person name="Pereira I.C."/>
            <person name="Badel J.L."/>
            <person name="Alfenas-Zerbini P."/>
            <person name="Ferreira M.A.S.V."/>
            <person name="Alfenas A.C."/>
        </authorList>
    </citation>
    <scope>NUCLEOTIDE SEQUENCE [LARGE SCALE GENOMIC DNA]</scope>
    <source>
        <strain evidence="2 3">IBSBF 435</strain>
    </source>
</reference>
<dbReference type="Proteomes" id="UP000279457">
    <property type="component" value="Unassembled WGS sequence"/>
</dbReference>
<accession>A0A3N6S2J1</accession>
<dbReference type="Pfam" id="PF06812">
    <property type="entry name" value="ImpA_N"/>
    <property type="match status" value="1"/>
</dbReference>
<dbReference type="PANTHER" id="PTHR37951">
    <property type="entry name" value="CYTOPLASMIC PROTEIN-RELATED"/>
    <property type="match status" value="1"/>
</dbReference>
<dbReference type="AlphaFoldDB" id="A0A3N6S2J1"/>
<feature type="domain" description="ImpA N-terminal" evidence="1">
    <location>
        <begin position="19"/>
        <end position="140"/>
    </location>
</feature>
<evidence type="ECO:0000313" key="3">
    <source>
        <dbReference type="Proteomes" id="UP000279457"/>
    </source>
</evidence>
<dbReference type="PANTHER" id="PTHR37951:SF1">
    <property type="entry name" value="TYPE VI SECRETION SYSTEM COMPONENT TSSA1"/>
    <property type="match status" value="1"/>
</dbReference>
<dbReference type="OrthoDB" id="9771118at2"/>
<proteinExistence type="predicted"/>
<dbReference type="InterPro" id="IPR010657">
    <property type="entry name" value="ImpA_N"/>
</dbReference>
<name>A0A3N6S2J1_9GAMM</name>
<evidence type="ECO:0000313" key="2">
    <source>
        <dbReference type="EMBL" id="RQM39057.1"/>
    </source>
</evidence>
<dbReference type="InterPro" id="IPR017740">
    <property type="entry name" value="TssA-like"/>
</dbReference>